<dbReference type="InterPro" id="IPR001343">
    <property type="entry name" value="Hemolysn_Ca-bd"/>
</dbReference>
<dbReference type="EMBL" id="JBALHR010000004">
    <property type="protein sequence ID" value="MEH7828345.1"/>
    <property type="molecule type" value="Genomic_DNA"/>
</dbReference>
<evidence type="ECO:0000313" key="4">
    <source>
        <dbReference type="Proteomes" id="UP001431963"/>
    </source>
</evidence>
<dbReference type="PRINTS" id="PR00313">
    <property type="entry name" value="CABNDNGRPT"/>
</dbReference>
<dbReference type="RefSeq" id="WP_335422196.1">
    <property type="nucleotide sequence ID" value="NZ_JBALHR010000004.1"/>
</dbReference>
<keyword evidence="4" id="KW-1185">Reference proteome</keyword>
<dbReference type="InterPro" id="IPR011049">
    <property type="entry name" value="Serralysin-like_metalloprot_C"/>
</dbReference>
<dbReference type="Pfam" id="PF00353">
    <property type="entry name" value="HemolysinCabind"/>
    <property type="match status" value="2"/>
</dbReference>
<dbReference type="InterPro" id="IPR018511">
    <property type="entry name" value="Hemolysin-typ_Ca-bd_CS"/>
</dbReference>
<dbReference type="Gene3D" id="2.150.10.10">
    <property type="entry name" value="Serralysin-like metalloprotease, C-terminal"/>
    <property type="match status" value="1"/>
</dbReference>
<dbReference type="PANTHER" id="PTHR38340:SF1">
    <property type="entry name" value="S-LAYER PROTEIN"/>
    <property type="match status" value="1"/>
</dbReference>
<dbReference type="SUPFAM" id="SSF51120">
    <property type="entry name" value="beta-Roll"/>
    <property type="match status" value="1"/>
</dbReference>
<accession>A0ABU8BUG2</accession>
<evidence type="ECO:0000256" key="2">
    <source>
        <dbReference type="ARBA" id="ARBA00022525"/>
    </source>
</evidence>
<sequence length="317" mass="33381">MALFHSSNASDFRAATSGFGLDVFATVSPSRLFQQQLNSGNWSIALYDRQKDWASELLPTTQTIHSNNRDLTQFLFGTGLAISGGQVSAGQVSGWYVDQGDGLVMLAHADLAGRDVAAAAASETRADDLMILRQALAGDDLMILSNGNDYAQSHGGQDILGGNTGHDTLRGGSGGDMVLGGVGNDRLLGENGNDLLVGAQGQDHLIGGRGDDTLDGGLGRDTVTGGSGSDRFVFRGGDAAAVITDFGTGDRLVFAGDLERDDLTVARRGDDLILRIADMTITLQDVSRSALKERMMIFGDDPVTARFDAFLDGWSFA</sequence>
<protein>
    <submittedName>
        <fullName evidence="3">Calcium-binding protein</fullName>
    </submittedName>
</protein>
<gene>
    <name evidence="3" type="ORF">V6590_09285</name>
</gene>
<dbReference type="Proteomes" id="UP001431963">
    <property type="component" value="Unassembled WGS sequence"/>
</dbReference>
<dbReference type="PANTHER" id="PTHR38340">
    <property type="entry name" value="S-LAYER PROTEIN"/>
    <property type="match status" value="1"/>
</dbReference>
<comment type="subcellular location">
    <subcellularLocation>
        <location evidence="1">Secreted</location>
    </subcellularLocation>
</comment>
<reference evidence="3" key="1">
    <citation type="submission" date="2024-02" db="EMBL/GenBank/DDBJ databases">
        <title>Genome sequences of strain Gemmobacter sp. JM10B15.</title>
        <authorList>
            <person name="Zhang M."/>
        </authorList>
    </citation>
    <scope>NUCLEOTIDE SEQUENCE</scope>
    <source>
        <strain evidence="3">JM10B15</strain>
    </source>
</reference>
<evidence type="ECO:0000256" key="1">
    <source>
        <dbReference type="ARBA" id="ARBA00004613"/>
    </source>
</evidence>
<organism evidence="3 4">
    <name type="scientific">Gemmobacter denitrificans</name>
    <dbReference type="NCBI Taxonomy" id="3123040"/>
    <lineage>
        <taxon>Bacteria</taxon>
        <taxon>Pseudomonadati</taxon>
        <taxon>Pseudomonadota</taxon>
        <taxon>Alphaproteobacteria</taxon>
        <taxon>Rhodobacterales</taxon>
        <taxon>Paracoccaceae</taxon>
        <taxon>Gemmobacter</taxon>
    </lineage>
</organism>
<keyword evidence="2" id="KW-0964">Secreted</keyword>
<name>A0ABU8BUG2_9RHOB</name>
<evidence type="ECO:0000313" key="3">
    <source>
        <dbReference type="EMBL" id="MEH7828345.1"/>
    </source>
</evidence>
<proteinExistence type="predicted"/>
<dbReference type="InterPro" id="IPR050557">
    <property type="entry name" value="RTX_toxin/Mannuronan_C5-epim"/>
</dbReference>
<dbReference type="PROSITE" id="PS00330">
    <property type="entry name" value="HEMOLYSIN_CALCIUM"/>
    <property type="match status" value="2"/>
</dbReference>
<comment type="caution">
    <text evidence="3">The sequence shown here is derived from an EMBL/GenBank/DDBJ whole genome shotgun (WGS) entry which is preliminary data.</text>
</comment>